<feature type="transmembrane region" description="Helical" evidence="6">
    <location>
        <begin position="82"/>
        <end position="108"/>
    </location>
</feature>
<evidence type="ECO:0000259" key="7">
    <source>
        <dbReference type="PROSITE" id="PS50850"/>
    </source>
</evidence>
<dbReference type="InterPro" id="IPR036259">
    <property type="entry name" value="MFS_trans_sf"/>
</dbReference>
<feature type="transmembrane region" description="Helical" evidence="6">
    <location>
        <begin position="349"/>
        <end position="370"/>
    </location>
</feature>
<dbReference type="InterPro" id="IPR050382">
    <property type="entry name" value="MFS_Na/Anion_cotransporter"/>
</dbReference>
<dbReference type="Proteomes" id="UP000663505">
    <property type="component" value="Chromosome"/>
</dbReference>
<evidence type="ECO:0000313" key="8">
    <source>
        <dbReference type="EMBL" id="QSO49809.1"/>
    </source>
</evidence>
<feature type="transmembrane region" description="Helical" evidence="6">
    <location>
        <begin position="249"/>
        <end position="272"/>
    </location>
</feature>
<dbReference type="PROSITE" id="PS50850">
    <property type="entry name" value="MFS"/>
    <property type="match status" value="1"/>
</dbReference>
<keyword evidence="4 6" id="KW-1133">Transmembrane helix</keyword>
<accession>A0A9X7W394</accession>
<dbReference type="Gene3D" id="1.20.1250.20">
    <property type="entry name" value="MFS general substrate transporter like domains"/>
    <property type="match status" value="2"/>
</dbReference>
<proteinExistence type="predicted"/>
<dbReference type="InterPro" id="IPR020846">
    <property type="entry name" value="MFS_dom"/>
</dbReference>
<reference evidence="8 9" key="1">
    <citation type="submission" date="2021-02" db="EMBL/GenBank/DDBJ databases">
        <title>Alicyclobacillus curvatus sp. nov. and Alicyclobacillus mengziensis sp. nov., two acidophilic bacteria isolated from acid mine drainage.</title>
        <authorList>
            <person name="Huang Y."/>
        </authorList>
    </citation>
    <scope>NUCLEOTIDE SEQUENCE [LARGE SCALE GENOMIC DNA]</scope>
    <source>
        <strain evidence="8 9">S30H14</strain>
    </source>
</reference>
<feature type="transmembrane region" description="Helical" evidence="6">
    <location>
        <begin position="215"/>
        <end position="237"/>
    </location>
</feature>
<name>A0A9X7W394_9BACL</name>
<dbReference type="Pfam" id="PF07690">
    <property type="entry name" value="MFS_1"/>
    <property type="match status" value="1"/>
</dbReference>
<feature type="transmembrane region" description="Helical" evidence="6">
    <location>
        <begin position="376"/>
        <end position="394"/>
    </location>
</feature>
<comment type="subcellular location">
    <subcellularLocation>
        <location evidence="1">Cell membrane</location>
        <topology evidence="1">Multi-pass membrane protein</topology>
    </subcellularLocation>
</comment>
<evidence type="ECO:0000256" key="3">
    <source>
        <dbReference type="ARBA" id="ARBA00022692"/>
    </source>
</evidence>
<dbReference type="RefSeq" id="WP_206659114.1">
    <property type="nucleotide sequence ID" value="NZ_CP071182.1"/>
</dbReference>
<evidence type="ECO:0000256" key="2">
    <source>
        <dbReference type="ARBA" id="ARBA00022448"/>
    </source>
</evidence>
<evidence type="ECO:0000313" key="9">
    <source>
        <dbReference type="Proteomes" id="UP000663505"/>
    </source>
</evidence>
<keyword evidence="3 6" id="KW-0812">Transmembrane</keyword>
<dbReference type="SUPFAM" id="SSF103473">
    <property type="entry name" value="MFS general substrate transporter"/>
    <property type="match status" value="1"/>
</dbReference>
<dbReference type="AlphaFoldDB" id="A0A9X7W394"/>
<feature type="transmembrane region" description="Helical" evidence="6">
    <location>
        <begin position="309"/>
        <end position="328"/>
    </location>
</feature>
<dbReference type="PANTHER" id="PTHR11662">
    <property type="entry name" value="SOLUTE CARRIER FAMILY 17"/>
    <property type="match status" value="1"/>
</dbReference>
<evidence type="ECO:0000256" key="5">
    <source>
        <dbReference type="ARBA" id="ARBA00023136"/>
    </source>
</evidence>
<keyword evidence="5 6" id="KW-0472">Membrane</keyword>
<keyword evidence="9" id="KW-1185">Reference proteome</keyword>
<sequence length="411" mass="44723">MPQRMTSKYTVLTILFIGWIVDYLDRMVMSVAIPFIGADFHLSAATLGIVLSSFFAGYALMQIPGGWLSDKFGSRKVMMISIALWSVFTLLTGLAWSLAALLVIRLLFGIGEGSFPAASSKAIAEQFPQAETARAESTMLSSNALGVAIAPLFAAPLMAVMGWRNMFMVIAVLGLVVAWLIYVYVRPRTNNVQAVASANAAKSKMRMRDLMKTPTMWKLVIMWFGLDIVLWGFSSWLPSYLIKVRHLHLINAGIVASLPFFAGTISMLLGGWLMDRVFVGREKYVAIVVELLGAFFLFMMFQTSNITEASIYQILSAFFLYFGFAAIWSLPLKILPVEIMGSAAGMINFGGQVAGFISPMVMGFLISASGGSYSTAFWFLIIAAIVSAITGLTLTNAKGMLEAKVAGSAEV</sequence>
<evidence type="ECO:0000256" key="4">
    <source>
        <dbReference type="ARBA" id="ARBA00022989"/>
    </source>
</evidence>
<feature type="transmembrane region" description="Helical" evidence="6">
    <location>
        <begin position="40"/>
        <end position="61"/>
    </location>
</feature>
<organism evidence="8 9">
    <name type="scientific">Alicyclobacillus mengziensis</name>
    <dbReference type="NCBI Taxonomy" id="2931921"/>
    <lineage>
        <taxon>Bacteria</taxon>
        <taxon>Bacillati</taxon>
        <taxon>Bacillota</taxon>
        <taxon>Bacilli</taxon>
        <taxon>Bacillales</taxon>
        <taxon>Alicyclobacillaceae</taxon>
        <taxon>Alicyclobacillus</taxon>
    </lineage>
</organism>
<keyword evidence="2" id="KW-0813">Transport</keyword>
<evidence type="ECO:0000256" key="6">
    <source>
        <dbReference type="SAM" id="Phobius"/>
    </source>
</evidence>
<dbReference type="GO" id="GO:0022857">
    <property type="term" value="F:transmembrane transporter activity"/>
    <property type="evidence" value="ECO:0007669"/>
    <property type="project" value="InterPro"/>
</dbReference>
<gene>
    <name evidence="8" type="ORF">JZ786_10840</name>
</gene>
<dbReference type="KEGG" id="afx:JZ786_10840"/>
<dbReference type="EMBL" id="CP071182">
    <property type="protein sequence ID" value="QSO49809.1"/>
    <property type="molecule type" value="Genomic_DNA"/>
</dbReference>
<feature type="transmembrane region" description="Helical" evidence="6">
    <location>
        <begin position="284"/>
        <end position="303"/>
    </location>
</feature>
<dbReference type="CDD" id="cd17319">
    <property type="entry name" value="MFS_ExuT_GudP_like"/>
    <property type="match status" value="1"/>
</dbReference>
<feature type="domain" description="Major facilitator superfamily (MFS) profile" evidence="7">
    <location>
        <begin position="11"/>
        <end position="399"/>
    </location>
</feature>
<dbReference type="PANTHER" id="PTHR11662:SF399">
    <property type="entry name" value="FI19708P1-RELATED"/>
    <property type="match status" value="1"/>
</dbReference>
<dbReference type="InterPro" id="IPR011701">
    <property type="entry name" value="MFS"/>
</dbReference>
<dbReference type="GO" id="GO:0005886">
    <property type="term" value="C:plasma membrane"/>
    <property type="evidence" value="ECO:0007669"/>
    <property type="project" value="UniProtKB-SubCell"/>
</dbReference>
<feature type="transmembrane region" description="Helical" evidence="6">
    <location>
        <begin position="166"/>
        <end position="185"/>
    </location>
</feature>
<protein>
    <submittedName>
        <fullName evidence="8">MFS transporter</fullName>
    </submittedName>
</protein>
<evidence type="ECO:0000256" key="1">
    <source>
        <dbReference type="ARBA" id="ARBA00004651"/>
    </source>
</evidence>